<reference evidence="6 7" key="1">
    <citation type="journal article" date="2018" name="PLoS ONE">
        <title>The draft genome of Kipferlia bialata reveals reductive genome evolution in fornicate parasites.</title>
        <authorList>
            <person name="Tanifuji G."/>
            <person name="Takabayashi S."/>
            <person name="Kume K."/>
            <person name="Takagi M."/>
            <person name="Nakayama T."/>
            <person name="Kamikawa R."/>
            <person name="Inagaki Y."/>
            <person name="Hashimoto T."/>
        </authorList>
    </citation>
    <scope>NUCLEOTIDE SEQUENCE [LARGE SCALE GENOMIC DNA]</scope>
    <source>
        <strain evidence="6">NY0173</strain>
    </source>
</reference>
<dbReference type="Proteomes" id="UP000265618">
    <property type="component" value="Unassembled WGS sequence"/>
</dbReference>
<feature type="transmembrane region" description="Helical" evidence="5">
    <location>
        <begin position="65"/>
        <end position="82"/>
    </location>
</feature>
<organism evidence="6 7">
    <name type="scientific">Kipferlia bialata</name>
    <dbReference type="NCBI Taxonomy" id="797122"/>
    <lineage>
        <taxon>Eukaryota</taxon>
        <taxon>Metamonada</taxon>
        <taxon>Carpediemonas-like organisms</taxon>
        <taxon>Kipferlia</taxon>
    </lineage>
</organism>
<accession>A0A9K3CXJ7</accession>
<dbReference type="InterPro" id="IPR052951">
    <property type="entry name" value="Tellurite_res_ion_channel"/>
</dbReference>
<dbReference type="OrthoDB" id="1867618at2759"/>
<evidence type="ECO:0000256" key="5">
    <source>
        <dbReference type="SAM" id="Phobius"/>
    </source>
</evidence>
<comment type="subcellular location">
    <subcellularLocation>
        <location evidence="1">Membrane</location>
        <topology evidence="1">Multi-pass membrane protein</topology>
    </subcellularLocation>
</comment>
<evidence type="ECO:0000256" key="1">
    <source>
        <dbReference type="ARBA" id="ARBA00004141"/>
    </source>
</evidence>
<keyword evidence="4 5" id="KW-0472">Membrane</keyword>
<feature type="transmembrane region" description="Helical" evidence="5">
    <location>
        <begin position="29"/>
        <end position="53"/>
    </location>
</feature>
<dbReference type="InterPro" id="IPR004695">
    <property type="entry name" value="SLAC1/Mae1/Ssu1/TehA"/>
</dbReference>
<evidence type="ECO:0000313" key="7">
    <source>
        <dbReference type="Proteomes" id="UP000265618"/>
    </source>
</evidence>
<evidence type="ECO:0000256" key="3">
    <source>
        <dbReference type="ARBA" id="ARBA00022989"/>
    </source>
</evidence>
<feature type="non-terminal residue" evidence="6">
    <location>
        <position position="1"/>
    </location>
</feature>
<gene>
    <name evidence="6" type="ORF">KIPB_005553</name>
</gene>
<keyword evidence="3 5" id="KW-1133">Transmembrane helix</keyword>
<evidence type="ECO:0000256" key="2">
    <source>
        <dbReference type="ARBA" id="ARBA00022692"/>
    </source>
</evidence>
<comment type="caution">
    <text evidence="6">The sequence shown here is derived from an EMBL/GenBank/DDBJ whole genome shotgun (WGS) entry which is preliminary data.</text>
</comment>
<dbReference type="Gene3D" id="1.50.10.150">
    <property type="entry name" value="Voltage-dependent anion channel"/>
    <property type="match status" value="1"/>
</dbReference>
<protein>
    <submittedName>
        <fullName evidence="6">Voltage-dependent anion channel</fullName>
    </submittedName>
</protein>
<proteinExistence type="predicted"/>
<keyword evidence="2 5" id="KW-0812">Transmembrane</keyword>
<dbReference type="GO" id="GO:0046583">
    <property type="term" value="F:monoatomic cation efflux transmembrane transporter activity"/>
    <property type="evidence" value="ECO:0007669"/>
    <property type="project" value="TreeGrafter"/>
</dbReference>
<feature type="transmembrane region" description="Helical" evidence="5">
    <location>
        <begin position="129"/>
        <end position="147"/>
    </location>
</feature>
<keyword evidence="7" id="KW-1185">Reference proteome</keyword>
<evidence type="ECO:0000256" key="4">
    <source>
        <dbReference type="ARBA" id="ARBA00023136"/>
    </source>
</evidence>
<dbReference type="EMBL" id="BDIP01001311">
    <property type="protein sequence ID" value="GIQ84111.1"/>
    <property type="molecule type" value="Genomic_DNA"/>
</dbReference>
<feature type="transmembrane region" description="Helical" evidence="5">
    <location>
        <begin position="224"/>
        <end position="246"/>
    </location>
</feature>
<dbReference type="AlphaFoldDB" id="A0A9K3CXJ7"/>
<evidence type="ECO:0000313" key="6">
    <source>
        <dbReference type="EMBL" id="GIQ84111.1"/>
    </source>
</evidence>
<feature type="transmembrane region" description="Helical" evidence="5">
    <location>
        <begin position="94"/>
        <end position="117"/>
    </location>
</feature>
<name>A0A9K3CXJ7_9EUKA</name>
<dbReference type="InterPro" id="IPR038665">
    <property type="entry name" value="Voltage-dep_anion_channel_sf"/>
</dbReference>
<dbReference type="GO" id="GO:0005886">
    <property type="term" value="C:plasma membrane"/>
    <property type="evidence" value="ECO:0007669"/>
    <property type="project" value="TreeGrafter"/>
</dbReference>
<dbReference type="PANTHER" id="PTHR37955:SF1">
    <property type="entry name" value="DEP DOMAIN-CONTAINING PROTEIN"/>
    <property type="match status" value="1"/>
</dbReference>
<dbReference type="PANTHER" id="PTHR37955">
    <property type="entry name" value="TELLURITE RESISTANCE PROTEIN TEHA"/>
    <property type="match status" value="1"/>
</dbReference>
<sequence length="285" mass="31766">ISICLIIICLGMCDLWEEEHSESGEYNGWYYTCLVFCYVGVVSHTALSFMIIMEWLSPNVLGAQFVNPTNLIPPVANIIMGLSLAKTEQTELGWFFWASGVIMYLGIFAMSLTLMVTGKSMPPKLRTTIFIWAAPGALAFIAYSALTGGTWDVMARLFCYSGLYFWFFAMVFFFVRIAPWMLKKFEVTWWAITFPSASTAVSTFDLAKKMEKEYGAGNNTIFKWISWFVAATDFVFVALCLVASVVQGFRGNLFVAEGEGPKPKQMLKAVSEVPPSEEGAAEAKV</sequence>
<feature type="transmembrane region" description="Helical" evidence="5">
    <location>
        <begin position="153"/>
        <end position="175"/>
    </location>
</feature>
<dbReference type="Pfam" id="PF03595">
    <property type="entry name" value="SLAC1"/>
    <property type="match status" value="1"/>
</dbReference>